<dbReference type="FunFam" id="3.40.50.300:FF:000006">
    <property type="entry name" value="DNA-binding transcriptional regulator NtrC"/>
    <property type="match status" value="1"/>
</dbReference>
<dbReference type="SUPFAM" id="SSF46689">
    <property type="entry name" value="Homeodomain-like"/>
    <property type="match status" value="1"/>
</dbReference>
<keyword evidence="1" id="KW-0547">Nucleotide-binding</keyword>
<dbReference type="CDD" id="cd00009">
    <property type="entry name" value="AAA"/>
    <property type="match status" value="1"/>
</dbReference>
<evidence type="ECO:0000259" key="8">
    <source>
        <dbReference type="PROSITE" id="PS50110"/>
    </source>
</evidence>
<evidence type="ECO:0000313" key="9">
    <source>
        <dbReference type="EMBL" id="ACM21740.1"/>
    </source>
</evidence>
<dbReference type="Gene3D" id="3.40.50.300">
    <property type="entry name" value="P-loop containing nucleotide triphosphate hydrolases"/>
    <property type="match status" value="1"/>
</dbReference>
<evidence type="ECO:0000256" key="5">
    <source>
        <dbReference type="ARBA" id="ARBA00023163"/>
    </source>
</evidence>
<dbReference type="InterPro" id="IPR011006">
    <property type="entry name" value="CheY-like_superfamily"/>
</dbReference>
<dbReference type="PROSITE" id="PS00675">
    <property type="entry name" value="SIGMA54_INTERACT_1"/>
    <property type="match status" value="1"/>
</dbReference>
<dbReference type="CDD" id="cd00156">
    <property type="entry name" value="REC"/>
    <property type="match status" value="1"/>
</dbReference>
<dbReference type="PANTHER" id="PTHR32071:SF113">
    <property type="entry name" value="ALGINATE BIOSYNTHESIS TRANSCRIPTIONAL REGULATORY PROTEIN ALGB"/>
    <property type="match status" value="1"/>
</dbReference>
<dbReference type="InterPro" id="IPR058031">
    <property type="entry name" value="AAA_lid_NorR"/>
</dbReference>
<proteinExistence type="predicted"/>
<dbReference type="Gene3D" id="1.10.10.60">
    <property type="entry name" value="Homeodomain-like"/>
    <property type="match status" value="1"/>
</dbReference>
<reference evidence="9 10" key="1">
    <citation type="submission" date="2009-01" db="EMBL/GenBank/DDBJ databases">
        <title>Complete sequence of Geobacter sp. FRC-32.</title>
        <authorList>
            <consortium name="US DOE Joint Genome Institute"/>
            <person name="Lucas S."/>
            <person name="Copeland A."/>
            <person name="Lapidus A."/>
            <person name="Glavina del Rio T."/>
            <person name="Dalin E."/>
            <person name="Tice H."/>
            <person name="Bruce D."/>
            <person name="Goodwin L."/>
            <person name="Pitluck S."/>
            <person name="Saunders E."/>
            <person name="Brettin T."/>
            <person name="Detter J.C."/>
            <person name="Han C."/>
            <person name="Larimer F."/>
            <person name="Land M."/>
            <person name="Hauser L."/>
            <person name="Kyrpides N."/>
            <person name="Ovchinnikova G."/>
            <person name="Kostka J."/>
            <person name="Richardson P."/>
        </authorList>
    </citation>
    <scope>NUCLEOTIDE SEQUENCE [LARGE SCALE GENOMIC DNA]</scope>
    <source>
        <strain evidence="10">DSM 22248 / JCM 15807 / FRC-32</strain>
    </source>
</reference>
<dbReference type="PROSITE" id="PS50110">
    <property type="entry name" value="RESPONSE_REGULATORY"/>
    <property type="match status" value="1"/>
</dbReference>
<dbReference type="SUPFAM" id="SSF52172">
    <property type="entry name" value="CheY-like"/>
    <property type="match status" value="1"/>
</dbReference>
<evidence type="ECO:0000256" key="2">
    <source>
        <dbReference type="ARBA" id="ARBA00022840"/>
    </source>
</evidence>
<keyword evidence="2" id="KW-0067">ATP-binding</keyword>
<dbReference type="Pfam" id="PF00158">
    <property type="entry name" value="Sigma54_activat"/>
    <property type="match status" value="1"/>
</dbReference>
<dbReference type="SUPFAM" id="SSF52540">
    <property type="entry name" value="P-loop containing nucleoside triphosphate hydrolases"/>
    <property type="match status" value="1"/>
</dbReference>
<dbReference type="KEGG" id="geo:Geob_3397"/>
<organism evidence="9 10">
    <name type="scientific">Geotalea daltonii (strain DSM 22248 / JCM 15807 / FRC-32)</name>
    <name type="common">Geobacter daltonii</name>
    <dbReference type="NCBI Taxonomy" id="316067"/>
    <lineage>
        <taxon>Bacteria</taxon>
        <taxon>Pseudomonadati</taxon>
        <taxon>Thermodesulfobacteriota</taxon>
        <taxon>Desulfuromonadia</taxon>
        <taxon>Geobacterales</taxon>
        <taxon>Geobacteraceae</taxon>
        <taxon>Geotalea</taxon>
    </lineage>
</organism>
<dbReference type="EMBL" id="CP001390">
    <property type="protein sequence ID" value="ACM21740.1"/>
    <property type="molecule type" value="Genomic_DNA"/>
</dbReference>
<dbReference type="Pfam" id="PF00072">
    <property type="entry name" value="Response_reg"/>
    <property type="match status" value="1"/>
</dbReference>
<dbReference type="PANTHER" id="PTHR32071">
    <property type="entry name" value="TRANSCRIPTIONAL REGULATORY PROTEIN"/>
    <property type="match status" value="1"/>
</dbReference>
<sequence length="469" mass="51887">MANILIIDDDDLMCQSLSHVAKRWGHEVTCTHTLAAGQKQVSDHDFDVVFLDVRMPDGNGLMVLPLIQAASSAPEIIIMTGYGNPTGAELAINNGAWDYIEKGSSVKEITLSLVRALEYRKQKQNSNAARNVVMLKRDGIIGSSPRINACLEQVAQAAGSDAGILITGETGSGKELFARATHANSRRAEKPFVVVDCAALPDTLVESLLFGHERGAFTGAEQARPGLVAQADGGTLFLDEVGELPLTMQKAFLRVLQEHRFRPVGSQREVTSDFRLIAATNRNLDEMVDRGSFRQDLLYRLRTFAIELPPLRERREDLKILARGCVDRLCDRYSLGAKGFAPDFLRMLVSYPWPGNVRELFNAMERTVAAAGTEAILFPKHLPTHIRIHVTKATVGNGQPHAESPPRSMAPFPKYHDFRESIQVQAERQYFLDLLSLSQENIAEACRISGLSQSRLYALLKKLELPKNC</sequence>
<dbReference type="eggNOG" id="COG2204">
    <property type="taxonomic scope" value="Bacteria"/>
</dbReference>
<accession>B9M5I1</accession>
<dbReference type="Gene3D" id="1.10.8.60">
    <property type="match status" value="1"/>
</dbReference>
<dbReference type="GO" id="GO:0000160">
    <property type="term" value="P:phosphorelay signal transduction system"/>
    <property type="evidence" value="ECO:0007669"/>
    <property type="project" value="InterPro"/>
</dbReference>
<dbReference type="RefSeq" id="WP_012648468.1">
    <property type="nucleotide sequence ID" value="NC_011979.1"/>
</dbReference>
<keyword evidence="5" id="KW-0804">Transcription</keyword>
<dbReference type="InterPro" id="IPR025944">
    <property type="entry name" value="Sigma_54_int_dom_CS"/>
</dbReference>
<dbReference type="AlphaFoldDB" id="B9M5I1"/>
<dbReference type="SMART" id="SM00382">
    <property type="entry name" value="AAA"/>
    <property type="match status" value="1"/>
</dbReference>
<dbReference type="Gene3D" id="3.40.50.2300">
    <property type="match status" value="1"/>
</dbReference>
<dbReference type="GO" id="GO:0006355">
    <property type="term" value="P:regulation of DNA-templated transcription"/>
    <property type="evidence" value="ECO:0007669"/>
    <property type="project" value="InterPro"/>
</dbReference>
<dbReference type="PROSITE" id="PS00688">
    <property type="entry name" value="SIGMA54_INTERACT_3"/>
    <property type="match status" value="1"/>
</dbReference>
<evidence type="ECO:0000256" key="6">
    <source>
        <dbReference type="PROSITE-ProRule" id="PRU00169"/>
    </source>
</evidence>
<dbReference type="InterPro" id="IPR001789">
    <property type="entry name" value="Sig_transdc_resp-reg_receiver"/>
</dbReference>
<evidence type="ECO:0000313" key="10">
    <source>
        <dbReference type="Proteomes" id="UP000007721"/>
    </source>
</evidence>
<protein>
    <submittedName>
        <fullName evidence="9">Sigma-54-dependent transcriptional response regulator</fullName>
    </submittedName>
</protein>
<gene>
    <name evidence="9" type="ordered locus">Geob_3397</name>
</gene>
<feature type="domain" description="Sigma-54 factor interaction" evidence="7">
    <location>
        <begin position="140"/>
        <end position="369"/>
    </location>
</feature>
<feature type="domain" description="Response regulatory" evidence="8">
    <location>
        <begin position="3"/>
        <end position="117"/>
    </location>
</feature>
<dbReference type="GO" id="GO:0003677">
    <property type="term" value="F:DNA binding"/>
    <property type="evidence" value="ECO:0007669"/>
    <property type="project" value="UniProtKB-KW"/>
</dbReference>
<dbReference type="PROSITE" id="PS00676">
    <property type="entry name" value="SIGMA54_INTERACT_2"/>
    <property type="match status" value="1"/>
</dbReference>
<dbReference type="InterPro" id="IPR025662">
    <property type="entry name" value="Sigma_54_int_dom_ATP-bd_1"/>
</dbReference>
<dbReference type="InterPro" id="IPR003593">
    <property type="entry name" value="AAA+_ATPase"/>
</dbReference>
<dbReference type="InterPro" id="IPR025943">
    <property type="entry name" value="Sigma_54_int_dom_ATP-bd_2"/>
</dbReference>
<keyword evidence="4" id="KW-0238">DNA-binding</keyword>
<keyword evidence="10" id="KW-1185">Reference proteome</keyword>
<evidence type="ECO:0000259" key="7">
    <source>
        <dbReference type="PROSITE" id="PS50045"/>
    </source>
</evidence>
<dbReference type="InterPro" id="IPR009057">
    <property type="entry name" value="Homeodomain-like_sf"/>
</dbReference>
<evidence type="ECO:0000256" key="3">
    <source>
        <dbReference type="ARBA" id="ARBA00023015"/>
    </source>
</evidence>
<dbReference type="InterPro" id="IPR002078">
    <property type="entry name" value="Sigma_54_int"/>
</dbReference>
<evidence type="ECO:0000256" key="4">
    <source>
        <dbReference type="ARBA" id="ARBA00023125"/>
    </source>
</evidence>
<dbReference type="SMART" id="SM00448">
    <property type="entry name" value="REC"/>
    <property type="match status" value="1"/>
</dbReference>
<dbReference type="GO" id="GO:0005524">
    <property type="term" value="F:ATP binding"/>
    <property type="evidence" value="ECO:0007669"/>
    <property type="project" value="UniProtKB-KW"/>
</dbReference>
<keyword evidence="6" id="KW-0597">Phosphoprotein</keyword>
<dbReference type="PROSITE" id="PS50045">
    <property type="entry name" value="SIGMA54_INTERACT_4"/>
    <property type="match status" value="1"/>
</dbReference>
<dbReference type="Proteomes" id="UP000007721">
    <property type="component" value="Chromosome"/>
</dbReference>
<dbReference type="Pfam" id="PF25601">
    <property type="entry name" value="AAA_lid_14"/>
    <property type="match status" value="1"/>
</dbReference>
<dbReference type="STRING" id="316067.Geob_3397"/>
<dbReference type="HOGENOM" id="CLU_000445_0_3_7"/>
<evidence type="ECO:0000256" key="1">
    <source>
        <dbReference type="ARBA" id="ARBA00022741"/>
    </source>
</evidence>
<keyword evidence="3" id="KW-0805">Transcription regulation</keyword>
<dbReference type="OrthoDB" id="9814761at2"/>
<dbReference type="InterPro" id="IPR027417">
    <property type="entry name" value="P-loop_NTPase"/>
</dbReference>
<name>B9M5I1_GEODF</name>
<feature type="modified residue" description="4-aspartylphosphate" evidence="6">
    <location>
        <position position="52"/>
    </location>
</feature>